<evidence type="ECO:0000256" key="6">
    <source>
        <dbReference type="PIRSR" id="PIRSR016262-1"/>
    </source>
</evidence>
<evidence type="ECO:0000256" key="4">
    <source>
        <dbReference type="ARBA" id="ARBA00023315"/>
    </source>
</evidence>
<dbReference type="EC" id="2.3.1.181" evidence="5"/>
<dbReference type="eggNOG" id="KOG0325">
    <property type="taxonomic scope" value="Eukaryota"/>
</dbReference>
<keyword evidence="9" id="KW-0175">Coiled coil</keyword>
<keyword evidence="12" id="KW-1185">Reference proteome</keyword>
<dbReference type="PIRSF" id="PIRSF016262">
    <property type="entry name" value="LPLase"/>
    <property type="match status" value="1"/>
</dbReference>
<feature type="domain" description="BPL/LPL catalytic" evidence="10">
    <location>
        <begin position="94"/>
        <end position="282"/>
    </location>
</feature>
<keyword evidence="4 5" id="KW-0012">Acyltransferase</keyword>
<dbReference type="OrthoDB" id="19908at2759"/>
<evidence type="ECO:0000259" key="10">
    <source>
        <dbReference type="PROSITE" id="PS51733"/>
    </source>
</evidence>
<dbReference type="GO" id="GO:0016874">
    <property type="term" value="F:ligase activity"/>
    <property type="evidence" value="ECO:0007669"/>
    <property type="project" value="EnsemblFungi"/>
</dbReference>
<feature type="coiled-coil region" evidence="9">
    <location>
        <begin position="52"/>
        <end position="86"/>
    </location>
</feature>
<feature type="binding site" evidence="7">
    <location>
        <begin position="140"/>
        <end position="147"/>
    </location>
    <ligand>
        <name>substrate</name>
    </ligand>
</feature>
<reference evidence="11 12" key="1">
    <citation type="journal article" date="2007" name="Nat. Biotechnol.">
        <title>Genome sequence of the lignocellulose-bioconverting and xylose-fermenting yeast Pichia stipitis.</title>
        <authorList>
            <person name="Jeffries T.W."/>
            <person name="Grigoriev I.V."/>
            <person name="Grimwood J."/>
            <person name="Laplaza J.M."/>
            <person name="Aerts A."/>
            <person name="Salamov A."/>
            <person name="Schmutz J."/>
            <person name="Lindquist E."/>
            <person name="Dehal P."/>
            <person name="Shapiro H."/>
            <person name="Jin Y.S."/>
            <person name="Passoth V."/>
            <person name="Richardson P.M."/>
        </authorList>
    </citation>
    <scope>NUCLEOTIDE SEQUENCE [LARGE SCALE GENOMIC DNA]</scope>
    <source>
        <strain evidence="12">ATCC 58785 / CBS 6054 / NBRC 10063 / NRRL Y-11545</strain>
    </source>
</reference>
<comment type="catalytic activity">
    <reaction evidence="5">
        <text>octanoyl-[ACP] + L-lysyl-[protein] = N(6)-octanoyl-L-lysyl-[protein] + holo-[ACP] + H(+)</text>
        <dbReference type="Rhea" id="RHEA:17665"/>
        <dbReference type="Rhea" id="RHEA-COMP:9636"/>
        <dbReference type="Rhea" id="RHEA-COMP:9685"/>
        <dbReference type="Rhea" id="RHEA-COMP:9752"/>
        <dbReference type="Rhea" id="RHEA-COMP:9928"/>
        <dbReference type="ChEBI" id="CHEBI:15378"/>
        <dbReference type="ChEBI" id="CHEBI:29969"/>
        <dbReference type="ChEBI" id="CHEBI:64479"/>
        <dbReference type="ChEBI" id="CHEBI:78463"/>
        <dbReference type="ChEBI" id="CHEBI:78809"/>
        <dbReference type="EC" id="2.3.1.181"/>
    </reaction>
</comment>
<dbReference type="HOGENOM" id="CLU_035168_0_1_1"/>
<accession>A3LXH3</accession>
<dbReference type="NCBIfam" id="TIGR00214">
    <property type="entry name" value="lipB"/>
    <property type="match status" value="1"/>
</dbReference>
<dbReference type="PANTHER" id="PTHR10993">
    <property type="entry name" value="OCTANOYLTRANSFERASE"/>
    <property type="match status" value="1"/>
</dbReference>
<dbReference type="GO" id="GO:0009249">
    <property type="term" value="P:protein lipoylation"/>
    <property type="evidence" value="ECO:0007669"/>
    <property type="project" value="EnsemblFungi"/>
</dbReference>
<feature type="active site" description="Acyl-thioester intermediate" evidence="6">
    <location>
        <position position="242"/>
    </location>
</feature>
<evidence type="ECO:0000256" key="8">
    <source>
        <dbReference type="PIRSR" id="PIRSR016262-3"/>
    </source>
</evidence>
<dbReference type="FunCoup" id="A3LXH3">
    <property type="interactions" value="441"/>
</dbReference>
<dbReference type="PANTHER" id="PTHR10993:SF7">
    <property type="entry name" value="LIPOYLTRANSFERASE 2, MITOCHONDRIAL-RELATED"/>
    <property type="match status" value="1"/>
</dbReference>
<dbReference type="SUPFAM" id="SSF55681">
    <property type="entry name" value="Class II aaRS and biotin synthetases"/>
    <property type="match status" value="1"/>
</dbReference>
<dbReference type="InterPro" id="IPR000544">
    <property type="entry name" value="Octanoyltransferase"/>
</dbReference>
<comment type="similarity">
    <text evidence="2 5">Belongs to the LipB family.</text>
</comment>
<dbReference type="OMA" id="FEMCGLP"/>
<evidence type="ECO:0000313" key="12">
    <source>
        <dbReference type="Proteomes" id="UP000002258"/>
    </source>
</evidence>
<dbReference type="GeneID" id="4840365"/>
<protein>
    <recommendedName>
        <fullName evidence="5">Octanoyltransferase</fullName>
        <ecNumber evidence="5">2.3.1.181</ecNumber>
    </recommendedName>
</protein>
<dbReference type="InParanoid" id="A3LXH3"/>
<dbReference type="UniPathway" id="UPA00538">
    <property type="reaction ID" value="UER00592"/>
</dbReference>
<dbReference type="RefSeq" id="XP_001385836.2">
    <property type="nucleotide sequence ID" value="XM_001385799.1"/>
</dbReference>
<dbReference type="InterPro" id="IPR045864">
    <property type="entry name" value="aa-tRNA-synth_II/BPL/LPL"/>
</dbReference>
<evidence type="ECO:0000256" key="7">
    <source>
        <dbReference type="PIRSR" id="PIRSR016262-2"/>
    </source>
</evidence>
<evidence type="ECO:0000313" key="11">
    <source>
        <dbReference type="EMBL" id="ABN67807.2"/>
    </source>
</evidence>
<dbReference type="Pfam" id="PF21948">
    <property type="entry name" value="LplA-B_cat"/>
    <property type="match status" value="1"/>
</dbReference>
<feature type="site" description="Lowers pKa of active site Cys" evidence="8">
    <location>
        <position position="208"/>
    </location>
</feature>
<evidence type="ECO:0000256" key="1">
    <source>
        <dbReference type="ARBA" id="ARBA00004821"/>
    </source>
</evidence>
<dbReference type="GO" id="GO:0033819">
    <property type="term" value="F:lipoyl(octanoyl) transferase activity"/>
    <property type="evidence" value="ECO:0007669"/>
    <property type="project" value="UniProtKB-EC"/>
</dbReference>
<dbReference type="KEGG" id="pic:PICST_62311"/>
<feature type="binding site" evidence="7">
    <location>
        <begin position="224"/>
        <end position="226"/>
    </location>
    <ligand>
        <name>substrate</name>
    </ligand>
</feature>
<sequence length="294" mass="33719">MSSFIYRTFVRHNSTACVTKFVPIVENYKTLRHIHFPGITSFEKGQKIQEMMVNANLDFKKMESKIRRQQRDVAEQGYKLNDYEEELLIKILQMKPLPTLLTFEFDNVYTGGKKMKQDPLMAQKIAQYESTGCKYHQLERGGQVTWHGNGQLVAYTILDLKSFKNLTVRCFVDSVLLKSVQNLLQKNYSLKSYKNENPGVWMSESNYKIASVGTNIQRAITSYGIGLNVDPDLKYLNSFEMCGLPQTTATSIKKLRPDVEVSIKEVGEQYAKELAKLLNITTVEHMSGEDLEIE</sequence>
<dbReference type="AlphaFoldDB" id="A3LXH3"/>
<dbReference type="STRING" id="322104.A3LXH3"/>
<keyword evidence="3 5" id="KW-0808">Transferase</keyword>
<evidence type="ECO:0000256" key="3">
    <source>
        <dbReference type="ARBA" id="ARBA00022679"/>
    </source>
</evidence>
<dbReference type="InterPro" id="IPR020605">
    <property type="entry name" value="Octanoyltransferase_CS"/>
</dbReference>
<proteinExistence type="inferred from homology"/>
<comment type="function">
    <text evidence="5">Catalyzes the transfer of endogenously produced octanoic acid from octanoyl-acyl-carrier-protein onto the lipoyl domains of lipoate-dependent enzymes. Lipoyl-ACP can also act as a substrate although octanoyl-ACP is likely to be the physiological substrate.</text>
</comment>
<feature type="binding site" evidence="7">
    <location>
        <begin position="211"/>
        <end position="213"/>
    </location>
    <ligand>
        <name>substrate</name>
    </ligand>
</feature>
<evidence type="ECO:0000256" key="2">
    <source>
        <dbReference type="ARBA" id="ARBA00007907"/>
    </source>
</evidence>
<dbReference type="PROSITE" id="PS51733">
    <property type="entry name" value="BPL_LPL_CATALYTIC"/>
    <property type="match status" value="1"/>
</dbReference>
<dbReference type="InterPro" id="IPR004143">
    <property type="entry name" value="BPL_LPL_catalytic"/>
</dbReference>
<gene>
    <name evidence="11" type="primary">LAB2</name>
    <name evidence="11" type="ORF">PICST_62311</name>
</gene>
<evidence type="ECO:0000256" key="5">
    <source>
        <dbReference type="PIRNR" id="PIRNR016262"/>
    </source>
</evidence>
<organism evidence="11 12">
    <name type="scientific">Scheffersomyces stipitis (strain ATCC 58785 / CBS 6054 / NBRC 10063 / NRRL Y-11545)</name>
    <name type="common">Yeast</name>
    <name type="synonym">Pichia stipitis</name>
    <dbReference type="NCBI Taxonomy" id="322104"/>
    <lineage>
        <taxon>Eukaryota</taxon>
        <taxon>Fungi</taxon>
        <taxon>Dikarya</taxon>
        <taxon>Ascomycota</taxon>
        <taxon>Saccharomycotina</taxon>
        <taxon>Pichiomycetes</taxon>
        <taxon>Debaryomycetaceae</taxon>
        <taxon>Scheffersomyces</taxon>
    </lineage>
</organism>
<name>A3LXH3_PICST</name>
<dbReference type="EMBL" id="CP000500">
    <property type="protein sequence ID" value="ABN67807.2"/>
    <property type="molecule type" value="Genomic_DNA"/>
</dbReference>
<comment type="pathway">
    <text evidence="1 5">Protein modification; protein lipoylation via endogenous pathway; protein N(6)-(lipoyl)lysine from octanoyl-[acyl-carrier-protein]: step 1/2.</text>
</comment>
<dbReference type="Proteomes" id="UP000002258">
    <property type="component" value="Chromosome 6"/>
</dbReference>
<dbReference type="PROSITE" id="PS01313">
    <property type="entry name" value="LIPB"/>
    <property type="match status" value="1"/>
</dbReference>
<dbReference type="Gene3D" id="3.30.930.10">
    <property type="entry name" value="Bira Bifunctional Protein, Domain 2"/>
    <property type="match status" value="1"/>
</dbReference>
<evidence type="ECO:0000256" key="9">
    <source>
        <dbReference type="SAM" id="Coils"/>
    </source>
</evidence>